<dbReference type="GeneID" id="41796923"/>
<accession>A0A5B9RJT9</accession>
<protein>
    <submittedName>
        <fullName evidence="1">Uncharacterized protein</fullName>
    </submittedName>
</protein>
<proteinExistence type="predicted"/>
<keyword evidence="1" id="KW-0150">Chloroplast</keyword>
<reference evidence="1" key="1">
    <citation type="journal article" date="2019" name="J. Phycol.">
        <title>A new marine prasinophyte genus alternates between a flagellate and a dominant benthic stage with microrhizoids for adhesion.</title>
        <authorList>
            <person name="Wetherbee R."/>
            <person name="Marcelino V.R."/>
            <person name="Costa J.F."/>
            <person name="Grant B."/>
            <person name="Crawford S."/>
            <person name="Waller R.F."/>
            <person name="Andersen R.A."/>
            <person name="Berry D."/>
            <person name="McFadden G.I."/>
            <person name="Verbruggen H."/>
        </authorList>
    </citation>
    <scope>NUCLEOTIDE SEQUENCE</scope>
</reference>
<dbReference type="RefSeq" id="YP_009692038.1">
    <property type="nucleotide sequence ID" value="NC_044704.1"/>
</dbReference>
<dbReference type="EMBL" id="MN056173">
    <property type="protein sequence ID" value="QEG77710.1"/>
    <property type="molecule type" value="Genomic_DNA"/>
</dbReference>
<evidence type="ECO:0000313" key="1">
    <source>
        <dbReference type="EMBL" id="QEG77710.1"/>
    </source>
</evidence>
<dbReference type="AlphaFoldDB" id="A0A5B9RJT9"/>
<geneLocation type="chloroplast" evidence="1"/>
<keyword evidence="1" id="KW-0934">Plastid</keyword>
<name>A0A5B9RJT9_9CHLO</name>
<organism evidence="1">
    <name type="scientific">Microrhizoidea pickettheapsiorum</name>
    <dbReference type="NCBI Taxonomy" id="2604950"/>
    <lineage>
        <taxon>Eukaryota</taxon>
        <taxon>Viridiplantae</taxon>
        <taxon>Chlorophyta</taxon>
        <taxon>Mamiellophyceae</taxon>
        <taxon>Dolichomastigales</taxon>
        <taxon>Dolichomastigales incertae sedis</taxon>
        <taxon>Microrhizoidea</taxon>
    </lineage>
</organism>
<sequence>MSVASRDKSPLASLENYVQTVRILVRSSRRGIYERSELVLSSMSEADRDNSVPVPSRFARELRTSGRRDKSLNSMYVVLERSERGLIGTEFYHSRQAHLGERSE</sequence>
<gene>
    <name evidence="1" type="primary">orf104</name>
</gene>